<accession>A0ACB9GBK8</accession>
<evidence type="ECO:0000313" key="1">
    <source>
        <dbReference type="EMBL" id="KAI3780899.1"/>
    </source>
</evidence>
<keyword evidence="2" id="KW-1185">Reference proteome</keyword>
<dbReference type="EMBL" id="CM042010">
    <property type="protein sequence ID" value="KAI3780899.1"/>
    <property type="molecule type" value="Genomic_DNA"/>
</dbReference>
<evidence type="ECO:0000313" key="2">
    <source>
        <dbReference type="Proteomes" id="UP001055811"/>
    </source>
</evidence>
<gene>
    <name evidence="1" type="ORF">L2E82_10892</name>
</gene>
<sequence length="109" mass="12161">MPSTSTLQNPNSHHLLRHHSPYSPETVKEAGSVLLLCGDHTTHRIPPPTPLNFVKTLFLIPVQNPAFELVLTELFIEQLDSVLTGNEVPISHDELIVRSRDQSVSDYGK</sequence>
<reference evidence="2" key="1">
    <citation type="journal article" date="2022" name="Mol. Ecol. Resour.">
        <title>The genomes of chicory, endive, great burdock and yacon provide insights into Asteraceae palaeo-polyploidization history and plant inulin production.</title>
        <authorList>
            <person name="Fan W."/>
            <person name="Wang S."/>
            <person name="Wang H."/>
            <person name="Wang A."/>
            <person name="Jiang F."/>
            <person name="Liu H."/>
            <person name="Zhao H."/>
            <person name="Xu D."/>
            <person name="Zhang Y."/>
        </authorList>
    </citation>
    <scope>NUCLEOTIDE SEQUENCE [LARGE SCALE GENOMIC DNA]</scope>
    <source>
        <strain evidence="2">cv. Punajuju</strain>
    </source>
</reference>
<name>A0ACB9GBK8_CICIN</name>
<protein>
    <submittedName>
        <fullName evidence="1">Uncharacterized protein</fullName>
    </submittedName>
</protein>
<dbReference type="Proteomes" id="UP001055811">
    <property type="component" value="Linkage Group LG02"/>
</dbReference>
<proteinExistence type="predicted"/>
<organism evidence="1 2">
    <name type="scientific">Cichorium intybus</name>
    <name type="common">Chicory</name>
    <dbReference type="NCBI Taxonomy" id="13427"/>
    <lineage>
        <taxon>Eukaryota</taxon>
        <taxon>Viridiplantae</taxon>
        <taxon>Streptophyta</taxon>
        <taxon>Embryophyta</taxon>
        <taxon>Tracheophyta</taxon>
        <taxon>Spermatophyta</taxon>
        <taxon>Magnoliopsida</taxon>
        <taxon>eudicotyledons</taxon>
        <taxon>Gunneridae</taxon>
        <taxon>Pentapetalae</taxon>
        <taxon>asterids</taxon>
        <taxon>campanulids</taxon>
        <taxon>Asterales</taxon>
        <taxon>Asteraceae</taxon>
        <taxon>Cichorioideae</taxon>
        <taxon>Cichorieae</taxon>
        <taxon>Cichoriinae</taxon>
        <taxon>Cichorium</taxon>
    </lineage>
</organism>
<comment type="caution">
    <text evidence="1">The sequence shown here is derived from an EMBL/GenBank/DDBJ whole genome shotgun (WGS) entry which is preliminary data.</text>
</comment>
<reference evidence="1 2" key="2">
    <citation type="journal article" date="2022" name="Mol. Ecol. Resour.">
        <title>The genomes of chicory, endive, great burdock and yacon provide insights into Asteraceae paleo-polyploidization history and plant inulin production.</title>
        <authorList>
            <person name="Fan W."/>
            <person name="Wang S."/>
            <person name="Wang H."/>
            <person name="Wang A."/>
            <person name="Jiang F."/>
            <person name="Liu H."/>
            <person name="Zhao H."/>
            <person name="Xu D."/>
            <person name="Zhang Y."/>
        </authorList>
    </citation>
    <scope>NUCLEOTIDE SEQUENCE [LARGE SCALE GENOMIC DNA]</scope>
    <source>
        <strain evidence="2">cv. Punajuju</strain>
        <tissue evidence="1">Leaves</tissue>
    </source>
</reference>